<accession>A0A8C6ZAL1</accession>
<protein>
    <recommendedName>
        <fullName evidence="3">Ig-like domain-containing protein</fullName>
    </recommendedName>
</protein>
<dbReference type="SUPFAM" id="SSF48726">
    <property type="entry name" value="Immunoglobulin"/>
    <property type="match status" value="1"/>
</dbReference>
<evidence type="ECO:0000256" key="2">
    <source>
        <dbReference type="ARBA" id="ARBA00022859"/>
    </source>
</evidence>
<evidence type="ECO:0000313" key="4">
    <source>
        <dbReference type="Ensembl" id="ENSNPEP00000009858.1"/>
    </source>
</evidence>
<sequence>WGQSSPAFLLGGLAIQQTPDTVVRVGDSLTLSCSQEGSPFAGMYWYKLPVENDARLQLVVYSLEGGKAEFEKVFENHFQSNGTKHSRLSMEIDRALVNDSGTYFCAKQDAQ</sequence>
<dbReference type="PANTHER" id="PTHR23268:SF102">
    <property type="entry name" value="IMMUNOGLOBULIN V-SET DOMAIN-CONTAINING PROTEIN"/>
    <property type="match status" value="1"/>
</dbReference>
<dbReference type="Proteomes" id="UP000694420">
    <property type="component" value="Unplaced"/>
</dbReference>
<keyword evidence="2" id="KW-0391">Immunity</keyword>
<reference evidence="4" key="2">
    <citation type="submission" date="2025-09" db="UniProtKB">
        <authorList>
            <consortium name="Ensembl"/>
        </authorList>
    </citation>
    <scope>IDENTIFICATION</scope>
</reference>
<dbReference type="GO" id="GO:0005886">
    <property type="term" value="C:plasma membrane"/>
    <property type="evidence" value="ECO:0007669"/>
    <property type="project" value="TreeGrafter"/>
</dbReference>
<evidence type="ECO:0000259" key="3">
    <source>
        <dbReference type="PROSITE" id="PS50835"/>
    </source>
</evidence>
<organism evidence="4 5">
    <name type="scientific">Nothoprocta perdicaria</name>
    <name type="common">Chilean tinamou</name>
    <name type="synonym">Crypturus perdicarius</name>
    <dbReference type="NCBI Taxonomy" id="30464"/>
    <lineage>
        <taxon>Eukaryota</taxon>
        <taxon>Metazoa</taxon>
        <taxon>Chordata</taxon>
        <taxon>Craniata</taxon>
        <taxon>Vertebrata</taxon>
        <taxon>Euteleostomi</taxon>
        <taxon>Archelosauria</taxon>
        <taxon>Archosauria</taxon>
        <taxon>Dinosauria</taxon>
        <taxon>Saurischia</taxon>
        <taxon>Theropoda</taxon>
        <taxon>Coelurosauria</taxon>
        <taxon>Aves</taxon>
        <taxon>Palaeognathae</taxon>
        <taxon>Tinamiformes</taxon>
        <taxon>Tinamidae</taxon>
        <taxon>Nothoprocta</taxon>
    </lineage>
</organism>
<dbReference type="PROSITE" id="PS50835">
    <property type="entry name" value="IG_LIKE"/>
    <property type="match status" value="1"/>
</dbReference>
<evidence type="ECO:0000313" key="5">
    <source>
        <dbReference type="Proteomes" id="UP000694420"/>
    </source>
</evidence>
<dbReference type="GO" id="GO:0007166">
    <property type="term" value="P:cell surface receptor signaling pathway"/>
    <property type="evidence" value="ECO:0007669"/>
    <property type="project" value="TreeGrafter"/>
</dbReference>
<dbReference type="InterPro" id="IPR013783">
    <property type="entry name" value="Ig-like_fold"/>
</dbReference>
<feature type="domain" description="Ig-like" evidence="3">
    <location>
        <begin position="6"/>
        <end position="111"/>
    </location>
</feature>
<proteinExistence type="predicted"/>
<dbReference type="InterPro" id="IPR007110">
    <property type="entry name" value="Ig-like_dom"/>
</dbReference>
<dbReference type="Pfam" id="PF07686">
    <property type="entry name" value="V-set"/>
    <property type="match status" value="1"/>
</dbReference>
<dbReference type="SMART" id="SM00406">
    <property type="entry name" value="IGv"/>
    <property type="match status" value="1"/>
</dbReference>
<dbReference type="GO" id="GO:0002376">
    <property type="term" value="P:immune system process"/>
    <property type="evidence" value="ECO:0007669"/>
    <property type="project" value="UniProtKB-KW"/>
</dbReference>
<evidence type="ECO:0000256" key="1">
    <source>
        <dbReference type="ARBA" id="ARBA00022729"/>
    </source>
</evidence>
<dbReference type="Gene3D" id="2.60.40.10">
    <property type="entry name" value="Immunoglobulins"/>
    <property type="match status" value="1"/>
</dbReference>
<keyword evidence="1" id="KW-0732">Signal</keyword>
<name>A0A8C6ZAL1_NOTPE</name>
<dbReference type="InterPro" id="IPR050413">
    <property type="entry name" value="TCR_beta_variable"/>
</dbReference>
<dbReference type="InterPro" id="IPR013106">
    <property type="entry name" value="Ig_V-set"/>
</dbReference>
<dbReference type="PANTHER" id="PTHR23268">
    <property type="entry name" value="T-CELL RECEPTOR BETA CHAIN"/>
    <property type="match status" value="1"/>
</dbReference>
<dbReference type="InterPro" id="IPR036179">
    <property type="entry name" value="Ig-like_dom_sf"/>
</dbReference>
<keyword evidence="5" id="KW-1185">Reference proteome</keyword>
<dbReference type="Ensembl" id="ENSNPET00000010102.1">
    <property type="protein sequence ID" value="ENSNPEP00000009858.1"/>
    <property type="gene ID" value="ENSNPEG00000007395.1"/>
</dbReference>
<dbReference type="AlphaFoldDB" id="A0A8C6ZAL1"/>
<reference evidence="4" key="1">
    <citation type="submission" date="2025-08" db="UniProtKB">
        <authorList>
            <consortium name="Ensembl"/>
        </authorList>
    </citation>
    <scope>IDENTIFICATION</scope>
</reference>